<evidence type="ECO:0000313" key="2">
    <source>
        <dbReference type="EMBL" id="BBO84511.1"/>
    </source>
</evidence>
<gene>
    <name evidence="2" type="ORF">DSCO28_50770</name>
</gene>
<sequence>MSLSPNIIETVRCDWRSAPTGSKSKVVQRWSRALDCSQATIYRALGIGRNRKGVRTLPNVEACAQIVSQVKKKPPENHGEITTEQAIRIAVENGAIPKAMLGKASSFDRVMRDLGLNRKKRRIQRFQAEYPNQLHHVDASTSKCFYIHRELPDGDRVLRLHAGSKTGYKNKPVPIRERPWVYGLVDDHSGYQVARYIAAFGETAVDNLDFMQWAWSRTDEKTLFGLPDMLKGDLGPMMRGPAGQDFFDRLGITIDPSMPENKESHGKIERPWRTAWQRFEKPFFVQPDWRKFEISLSELNRRFLVYLDELNDRPHRYEKTISRRQAWQRINQRGGAVAIPENALATVARRFDRTVGPDGCFSIDNTIYEVKGLHDAKVFVYVGVFDGTLVVEDRASGEKYEVEDFKPNPVGTYTGHKHTPHQKARKEAEKLAVTNTLYMDHNDTGKVTPFPTRVRPAPAIDNPLSVNTYPSLSHAMKDFVAISGIVPDAETREALSGLIIENGLAKAFVRELALGVQAEAERSVKHG</sequence>
<dbReference type="InterPro" id="IPR036397">
    <property type="entry name" value="RNaseH_sf"/>
</dbReference>
<dbReference type="GO" id="GO:0015074">
    <property type="term" value="P:DNA integration"/>
    <property type="evidence" value="ECO:0007669"/>
    <property type="project" value="InterPro"/>
</dbReference>
<dbReference type="Gene3D" id="3.30.420.10">
    <property type="entry name" value="Ribonuclease H-like superfamily/Ribonuclease H"/>
    <property type="match status" value="1"/>
</dbReference>
<dbReference type="Proteomes" id="UP000425960">
    <property type="component" value="Chromosome"/>
</dbReference>
<feature type="domain" description="Integrase catalytic" evidence="1">
    <location>
        <begin position="127"/>
        <end position="334"/>
    </location>
</feature>
<dbReference type="KEGG" id="dov:DSCO28_50770"/>
<dbReference type="InterPro" id="IPR012337">
    <property type="entry name" value="RNaseH-like_sf"/>
</dbReference>
<dbReference type="RefSeq" id="WP_155324408.1">
    <property type="nucleotide sequence ID" value="NZ_AP021876.1"/>
</dbReference>
<protein>
    <recommendedName>
        <fullName evidence="1">Integrase catalytic domain-containing protein</fullName>
    </recommendedName>
</protein>
<dbReference type="SUPFAM" id="SSF53098">
    <property type="entry name" value="Ribonuclease H-like"/>
    <property type="match status" value="1"/>
</dbReference>
<organism evidence="2 3">
    <name type="scientific">Desulfosarcina ovata subsp. sediminis</name>
    <dbReference type="NCBI Taxonomy" id="885957"/>
    <lineage>
        <taxon>Bacteria</taxon>
        <taxon>Pseudomonadati</taxon>
        <taxon>Thermodesulfobacteriota</taxon>
        <taxon>Desulfobacteria</taxon>
        <taxon>Desulfobacterales</taxon>
        <taxon>Desulfosarcinaceae</taxon>
        <taxon>Desulfosarcina</taxon>
    </lineage>
</organism>
<dbReference type="PANTHER" id="PTHR35004">
    <property type="entry name" value="TRANSPOSASE RV3428C-RELATED"/>
    <property type="match status" value="1"/>
</dbReference>
<dbReference type="PANTHER" id="PTHR35004:SF7">
    <property type="entry name" value="INTEGRASE PROTEIN"/>
    <property type="match status" value="1"/>
</dbReference>
<reference evidence="2 3" key="1">
    <citation type="submission" date="2019-11" db="EMBL/GenBank/DDBJ databases">
        <title>Comparative genomics of hydrocarbon-degrading Desulfosarcina strains.</title>
        <authorList>
            <person name="Watanabe M."/>
            <person name="Kojima H."/>
            <person name="Fukui M."/>
        </authorList>
    </citation>
    <scope>NUCLEOTIDE SEQUENCE [LARGE SCALE GENOMIC DNA]</scope>
    <source>
        <strain evidence="2 3">28bB2T</strain>
    </source>
</reference>
<accession>A0A5K7ZWM0</accession>
<name>A0A5K7ZWM0_9BACT</name>
<dbReference type="AlphaFoldDB" id="A0A5K7ZWM0"/>
<evidence type="ECO:0000313" key="3">
    <source>
        <dbReference type="Proteomes" id="UP000425960"/>
    </source>
</evidence>
<proteinExistence type="predicted"/>
<dbReference type="EMBL" id="AP021876">
    <property type="protein sequence ID" value="BBO84511.1"/>
    <property type="molecule type" value="Genomic_DNA"/>
</dbReference>
<evidence type="ECO:0000259" key="1">
    <source>
        <dbReference type="PROSITE" id="PS50994"/>
    </source>
</evidence>
<dbReference type="InterPro" id="IPR001584">
    <property type="entry name" value="Integrase_cat-core"/>
</dbReference>
<dbReference type="GO" id="GO:0003676">
    <property type="term" value="F:nucleic acid binding"/>
    <property type="evidence" value="ECO:0007669"/>
    <property type="project" value="InterPro"/>
</dbReference>
<dbReference type="PROSITE" id="PS50994">
    <property type="entry name" value="INTEGRASE"/>
    <property type="match status" value="1"/>
</dbReference>